<keyword evidence="4" id="KW-0274">FAD</keyword>
<dbReference type="Pfam" id="PF01565">
    <property type="entry name" value="FAD_binding_4"/>
    <property type="match status" value="1"/>
</dbReference>
<dbReference type="Gene3D" id="3.30.43.10">
    <property type="entry name" value="Uridine Diphospho-n-acetylenolpyruvylglucosamine Reductase, domain 2"/>
    <property type="match status" value="1"/>
</dbReference>
<feature type="domain" description="FAD-binding PCMH-type" evidence="8">
    <location>
        <begin position="90"/>
        <end position="258"/>
    </location>
</feature>
<dbReference type="AlphaFoldDB" id="A0A939PDD7"/>
<organism evidence="9 10">
    <name type="scientific">Actinomadura barringtoniae</name>
    <dbReference type="NCBI Taxonomy" id="1427535"/>
    <lineage>
        <taxon>Bacteria</taxon>
        <taxon>Bacillati</taxon>
        <taxon>Actinomycetota</taxon>
        <taxon>Actinomycetes</taxon>
        <taxon>Streptosporangiales</taxon>
        <taxon>Thermomonosporaceae</taxon>
        <taxon>Actinomadura</taxon>
    </lineage>
</organism>
<keyword evidence="7" id="KW-0732">Signal</keyword>
<dbReference type="Gene3D" id="3.40.462.20">
    <property type="match status" value="1"/>
</dbReference>
<keyword evidence="3" id="KW-0285">Flavoprotein</keyword>
<keyword evidence="10" id="KW-1185">Reference proteome</keyword>
<sequence length="514" mass="53788">MKRRALLKATALTATAIGPLAAACSSGDDDGGGGGNGNSGPKPGGTSASPPKAITAADWNALGRGLEGKLIRPGDASYERAHRLYIPRFDRIKPAAIAYCAHPEDVAECVRFAAARHAPVAVRCGGHGYAGWSTGTGLVIDVSAMSTVTATGGRAVVGSGTRLIDLYSKLADRGLAVPAGTCPTVGVSGLTLGGGIGVTSRAYGLTCDVLESAKVVTADGKILTCDANQNSDLFWACRGGGGGNFGVAAEFTYRTHPAESLTTLFLRWPWAQAATVIRGWQRWLASAPDSIWTSVHLDTEPADGVPQVQVVGAAVQDPSGDLNRLYAAIGTNPVGEQVRLHSYMDAMQLMAGCSGQTIGQCHGQGGLPGQAPDGRFPRTEYAGKSHIALRPLPDAAIAAMTTRMVRGNSVKNRSVAMDALGGAIGRVGPGATAFPHRSGLFCMQYLENGLDHTWLRDLHGTMDQYVGGAAYVNYIDPELKDWSRAYYGDNRERLAKVKGTYDPGRLFTFPQAVS</sequence>
<comment type="cofactor">
    <cofactor evidence="1">
        <name>FAD</name>
        <dbReference type="ChEBI" id="CHEBI:57692"/>
    </cofactor>
</comment>
<dbReference type="Gene3D" id="3.30.465.10">
    <property type="match status" value="1"/>
</dbReference>
<dbReference type="Pfam" id="PF08031">
    <property type="entry name" value="BBE"/>
    <property type="match status" value="1"/>
</dbReference>
<dbReference type="InterPro" id="IPR050416">
    <property type="entry name" value="FAD-linked_Oxidoreductase"/>
</dbReference>
<dbReference type="PANTHER" id="PTHR42973:SF39">
    <property type="entry name" value="FAD-BINDING PCMH-TYPE DOMAIN-CONTAINING PROTEIN"/>
    <property type="match status" value="1"/>
</dbReference>
<evidence type="ECO:0000256" key="6">
    <source>
        <dbReference type="SAM" id="MobiDB-lite"/>
    </source>
</evidence>
<feature type="signal peptide" evidence="7">
    <location>
        <begin position="1"/>
        <end position="22"/>
    </location>
</feature>
<dbReference type="RefSeq" id="WP_208258174.1">
    <property type="nucleotide sequence ID" value="NZ_JAGEOJ010000010.1"/>
</dbReference>
<accession>A0A939PDD7</accession>
<dbReference type="Proteomes" id="UP000669179">
    <property type="component" value="Unassembled WGS sequence"/>
</dbReference>
<dbReference type="InterPro" id="IPR016169">
    <property type="entry name" value="FAD-bd_PCMH_sub2"/>
</dbReference>
<gene>
    <name evidence="9" type="ORF">J4573_24495</name>
</gene>
<dbReference type="PROSITE" id="PS51387">
    <property type="entry name" value="FAD_PCMH"/>
    <property type="match status" value="1"/>
</dbReference>
<comment type="similarity">
    <text evidence="2">Belongs to the oxygen-dependent FAD-linked oxidoreductase family.</text>
</comment>
<dbReference type="GO" id="GO:0016491">
    <property type="term" value="F:oxidoreductase activity"/>
    <property type="evidence" value="ECO:0007669"/>
    <property type="project" value="UniProtKB-KW"/>
</dbReference>
<evidence type="ECO:0000256" key="3">
    <source>
        <dbReference type="ARBA" id="ARBA00022630"/>
    </source>
</evidence>
<dbReference type="EMBL" id="JAGEOJ010000010">
    <property type="protein sequence ID" value="MBO2450283.1"/>
    <property type="molecule type" value="Genomic_DNA"/>
</dbReference>
<proteinExistence type="inferred from homology"/>
<dbReference type="InterPro" id="IPR006094">
    <property type="entry name" value="Oxid_FAD_bind_N"/>
</dbReference>
<dbReference type="InterPro" id="IPR016166">
    <property type="entry name" value="FAD-bd_PCMH"/>
</dbReference>
<evidence type="ECO:0000313" key="9">
    <source>
        <dbReference type="EMBL" id="MBO2450283.1"/>
    </source>
</evidence>
<feature type="region of interest" description="Disordered" evidence="6">
    <location>
        <begin position="27"/>
        <end position="52"/>
    </location>
</feature>
<evidence type="ECO:0000256" key="2">
    <source>
        <dbReference type="ARBA" id="ARBA00005466"/>
    </source>
</evidence>
<dbReference type="GO" id="GO:0071949">
    <property type="term" value="F:FAD binding"/>
    <property type="evidence" value="ECO:0007669"/>
    <property type="project" value="InterPro"/>
</dbReference>
<feature type="chain" id="PRO_5036821474" evidence="7">
    <location>
        <begin position="23"/>
        <end position="514"/>
    </location>
</feature>
<evidence type="ECO:0000256" key="5">
    <source>
        <dbReference type="ARBA" id="ARBA00023002"/>
    </source>
</evidence>
<dbReference type="PANTHER" id="PTHR42973">
    <property type="entry name" value="BINDING OXIDOREDUCTASE, PUTATIVE (AFU_ORTHOLOGUE AFUA_1G17690)-RELATED"/>
    <property type="match status" value="1"/>
</dbReference>
<dbReference type="InterPro" id="IPR036318">
    <property type="entry name" value="FAD-bd_PCMH-like_sf"/>
</dbReference>
<keyword evidence="5" id="KW-0560">Oxidoreductase</keyword>
<evidence type="ECO:0000259" key="8">
    <source>
        <dbReference type="PROSITE" id="PS51387"/>
    </source>
</evidence>
<evidence type="ECO:0000256" key="1">
    <source>
        <dbReference type="ARBA" id="ARBA00001974"/>
    </source>
</evidence>
<dbReference type="SUPFAM" id="SSF56176">
    <property type="entry name" value="FAD-binding/transporter-associated domain-like"/>
    <property type="match status" value="1"/>
</dbReference>
<dbReference type="PROSITE" id="PS51257">
    <property type="entry name" value="PROKAR_LIPOPROTEIN"/>
    <property type="match status" value="1"/>
</dbReference>
<dbReference type="InterPro" id="IPR012951">
    <property type="entry name" value="BBE"/>
</dbReference>
<dbReference type="InterPro" id="IPR016167">
    <property type="entry name" value="FAD-bd_PCMH_sub1"/>
</dbReference>
<name>A0A939PDD7_9ACTN</name>
<evidence type="ECO:0000256" key="7">
    <source>
        <dbReference type="SAM" id="SignalP"/>
    </source>
</evidence>
<protein>
    <submittedName>
        <fullName evidence="9">FAD-binding oxidoreductase</fullName>
    </submittedName>
</protein>
<reference evidence="9" key="1">
    <citation type="submission" date="2021-03" db="EMBL/GenBank/DDBJ databases">
        <authorList>
            <person name="Kanchanasin P."/>
            <person name="Saeng-In P."/>
            <person name="Phongsopitanun W."/>
            <person name="Yuki M."/>
            <person name="Kudo T."/>
            <person name="Ohkuma M."/>
            <person name="Tanasupawat S."/>
        </authorList>
    </citation>
    <scope>NUCLEOTIDE SEQUENCE</scope>
    <source>
        <strain evidence="9">GKU 128</strain>
    </source>
</reference>
<evidence type="ECO:0000256" key="4">
    <source>
        <dbReference type="ARBA" id="ARBA00022827"/>
    </source>
</evidence>
<evidence type="ECO:0000313" key="10">
    <source>
        <dbReference type="Proteomes" id="UP000669179"/>
    </source>
</evidence>
<comment type="caution">
    <text evidence="9">The sequence shown here is derived from an EMBL/GenBank/DDBJ whole genome shotgun (WGS) entry which is preliminary data.</text>
</comment>